<comment type="subcellular location">
    <subcellularLocation>
        <location evidence="1 7">Cell membrane</location>
        <topology evidence="1 7">Multi-pass membrane protein</topology>
    </subcellularLocation>
</comment>
<protein>
    <submittedName>
        <fullName evidence="9">Putative ABC transporter, permease protein</fullName>
    </submittedName>
</protein>
<keyword evidence="4 7" id="KW-0812">Transmembrane</keyword>
<feature type="transmembrane region" description="Helical" evidence="7">
    <location>
        <begin position="99"/>
        <end position="120"/>
    </location>
</feature>
<keyword evidence="5 7" id="KW-1133">Transmembrane helix</keyword>
<evidence type="ECO:0000256" key="4">
    <source>
        <dbReference type="ARBA" id="ARBA00022692"/>
    </source>
</evidence>
<sequence>MAGFFKRNKVTEQETKLNMIEHPSVADHIVDVVVIILCAFVAFCSVIPMWHVFMSSISDGMTLLTHKGMVWWPVGKATLKGYQYVFRNASVLRGYLNSIVYTVATTVLGFVISAMAGYAMSRQTKLKSVMTLLLTTTMMFSGGMVPTYIVVQKLGLVGNPLAVIIPGCTNGMYCVMMMNAFNSVPHEMYEAARIDGAGHFSTMWKIMLPQAMNLGSVIILNTVVGAWNAWLPYSIYMPRAKKLWPLQLVIQQITSENADFLNTANPDYARYLVRFAVIIAGAAPLIILFPFFQDRLEKGVIGGGVKG</sequence>
<dbReference type="PANTHER" id="PTHR43744:SF9">
    <property type="entry name" value="POLYGALACTURONAN_RHAMNOGALACTURONAN TRANSPORT SYSTEM PERMEASE PROTEIN YTCP"/>
    <property type="match status" value="1"/>
</dbReference>
<organism evidence="9">
    <name type="scientific">uncultured bacterium Contig16</name>
    <dbReference type="NCBI Taxonomy" id="1393468"/>
    <lineage>
        <taxon>Bacteria</taxon>
        <taxon>environmental samples</taxon>
    </lineage>
</organism>
<dbReference type="PROSITE" id="PS50928">
    <property type="entry name" value="ABC_TM1"/>
    <property type="match status" value="1"/>
</dbReference>
<dbReference type="AlphaFoldDB" id="W0FKL0"/>
<proteinExistence type="inferred from homology"/>
<evidence type="ECO:0000256" key="3">
    <source>
        <dbReference type="ARBA" id="ARBA00022475"/>
    </source>
</evidence>
<name>W0FKL0_9BACT</name>
<comment type="similarity">
    <text evidence="7">Belongs to the binding-protein-dependent transport system permease family.</text>
</comment>
<dbReference type="InterPro" id="IPR035906">
    <property type="entry name" value="MetI-like_sf"/>
</dbReference>
<reference evidence="9" key="1">
    <citation type="journal article" date="2013" name="PLoS ONE">
        <title>Metagenomic insights into the carbohydrate-active enzymes carried by the microorganisms adhering to solid digesta in the rumen of cows.</title>
        <authorList>
            <person name="Wang L."/>
            <person name="Hatem A."/>
            <person name="Catalyurek U.V."/>
            <person name="Morrison M."/>
            <person name="Yu Z."/>
        </authorList>
    </citation>
    <scope>NUCLEOTIDE SEQUENCE</scope>
</reference>
<dbReference type="SUPFAM" id="SSF161098">
    <property type="entry name" value="MetI-like"/>
    <property type="match status" value="1"/>
</dbReference>
<evidence type="ECO:0000256" key="5">
    <source>
        <dbReference type="ARBA" id="ARBA00022989"/>
    </source>
</evidence>
<dbReference type="EMBL" id="KC246781">
    <property type="protein sequence ID" value="AHF23989.1"/>
    <property type="molecule type" value="Genomic_DNA"/>
</dbReference>
<evidence type="ECO:0000313" key="9">
    <source>
        <dbReference type="EMBL" id="AHF23989.1"/>
    </source>
</evidence>
<dbReference type="CDD" id="cd06261">
    <property type="entry name" value="TM_PBP2"/>
    <property type="match status" value="1"/>
</dbReference>
<dbReference type="GO" id="GO:0005886">
    <property type="term" value="C:plasma membrane"/>
    <property type="evidence" value="ECO:0007669"/>
    <property type="project" value="UniProtKB-SubCell"/>
</dbReference>
<feature type="domain" description="ABC transmembrane type-1" evidence="8">
    <location>
        <begin position="95"/>
        <end position="289"/>
    </location>
</feature>
<keyword evidence="2 7" id="KW-0813">Transport</keyword>
<feature type="transmembrane region" description="Helical" evidence="7">
    <location>
        <begin position="163"/>
        <end position="181"/>
    </location>
</feature>
<feature type="transmembrane region" description="Helical" evidence="7">
    <location>
        <begin position="271"/>
        <end position="292"/>
    </location>
</feature>
<evidence type="ECO:0000256" key="6">
    <source>
        <dbReference type="ARBA" id="ARBA00023136"/>
    </source>
</evidence>
<feature type="transmembrane region" description="Helical" evidence="7">
    <location>
        <begin position="211"/>
        <end position="230"/>
    </location>
</feature>
<dbReference type="InterPro" id="IPR000515">
    <property type="entry name" value="MetI-like"/>
</dbReference>
<dbReference type="GO" id="GO:0055085">
    <property type="term" value="P:transmembrane transport"/>
    <property type="evidence" value="ECO:0007669"/>
    <property type="project" value="InterPro"/>
</dbReference>
<evidence type="ECO:0000256" key="1">
    <source>
        <dbReference type="ARBA" id="ARBA00004651"/>
    </source>
</evidence>
<evidence type="ECO:0000259" key="8">
    <source>
        <dbReference type="PROSITE" id="PS50928"/>
    </source>
</evidence>
<keyword evidence="6 7" id="KW-0472">Membrane</keyword>
<dbReference type="Pfam" id="PF00528">
    <property type="entry name" value="BPD_transp_1"/>
    <property type="match status" value="1"/>
</dbReference>
<evidence type="ECO:0000256" key="2">
    <source>
        <dbReference type="ARBA" id="ARBA00022448"/>
    </source>
</evidence>
<keyword evidence="3" id="KW-1003">Cell membrane</keyword>
<feature type="transmembrane region" description="Helical" evidence="7">
    <location>
        <begin position="29"/>
        <end position="53"/>
    </location>
</feature>
<dbReference type="Gene3D" id="1.10.3720.10">
    <property type="entry name" value="MetI-like"/>
    <property type="match status" value="1"/>
</dbReference>
<evidence type="ECO:0000256" key="7">
    <source>
        <dbReference type="RuleBase" id="RU363032"/>
    </source>
</evidence>
<dbReference type="PANTHER" id="PTHR43744">
    <property type="entry name" value="ABC TRANSPORTER PERMEASE PROTEIN MG189-RELATED-RELATED"/>
    <property type="match status" value="1"/>
</dbReference>
<feature type="transmembrane region" description="Helical" evidence="7">
    <location>
        <begin position="132"/>
        <end position="151"/>
    </location>
</feature>
<accession>W0FKL0</accession>